<organism evidence="2">
    <name type="scientific">uncultured Blastococcus sp</name>
    <dbReference type="NCBI Taxonomy" id="217144"/>
    <lineage>
        <taxon>Bacteria</taxon>
        <taxon>Bacillati</taxon>
        <taxon>Actinomycetota</taxon>
        <taxon>Actinomycetes</taxon>
        <taxon>Geodermatophilales</taxon>
        <taxon>Geodermatophilaceae</taxon>
        <taxon>Blastococcus</taxon>
        <taxon>environmental samples</taxon>
    </lineage>
</organism>
<feature type="compositionally biased region" description="Basic residues" evidence="1">
    <location>
        <begin position="111"/>
        <end position="132"/>
    </location>
</feature>
<evidence type="ECO:0000313" key="2">
    <source>
        <dbReference type="EMBL" id="CAA9275686.1"/>
    </source>
</evidence>
<accession>A0A6J4JBD4</accession>
<name>A0A6J4JBD4_9ACTN</name>
<dbReference type="EMBL" id="CADCTN010000235">
    <property type="protein sequence ID" value="CAA9275686.1"/>
    <property type="molecule type" value="Genomic_DNA"/>
</dbReference>
<feature type="compositionally biased region" description="Basic residues" evidence="1">
    <location>
        <begin position="26"/>
        <end position="54"/>
    </location>
</feature>
<feature type="compositionally biased region" description="Basic and acidic residues" evidence="1">
    <location>
        <begin position="55"/>
        <end position="81"/>
    </location>
</feature>
<gene>
    <name evidence="2" type="ORF">AVDCRST_MAG52-3483</name>
</gene>
<proteinExistence type="predicted"/>
<feature type="non-terminal residue" evidence="2">
    <location>
        <position position="148"/>
    </location>
</feature>
<reference evidence="2" key="1">
    <citation type="submission" date="2020-02" db="EMBL/GenBank/DDBJ databases">
        <authorList>
            <person name="Meier V. D."/>
        </authorList>
    </citation>
    <scope>NUCLEOTIDE SEQUENCE</scope>
    <source>
        <strain evidence="2">AVDCRST_MAG52</strain>
    </source>
</reference>
<evidence type="ECO:0000256" key="1">
    <source>
        <dbReference type="SAM" id="MobiDB-lite"/>
    </source>
</evidence>
<sequence>GAGPDAGRAQLPALCRLRGRAGQDRRVRHRGRCRRPGAPRRRCCPRRRAPRRHRPPDVRHRGQPRRGDGRAGGPRRGDRLHPGRARRAAVRPPPPDPGRGPAGRDDDHRRRPDRRRQRHADRAGRPGHRGRRAGVLGDVDARGPGGIV</sequence>
<feature type="non-terminal residue" evidence="2">
    <location>
        <position position="1"/>
    </location>
</feature>
<dbReference type="AlphaFoldDB" id="A0A6J4JBD4"/>
<protein>
    <submittedName>
        <fullName evidence="2">(3R)-hydroxyacyl-ACP dehydratase subunit HadA</fullName>
    </submittedName>
</protein>
<feature type="region of interest" description="Disordered" evidence="1">
    <location>
        <begin position="1"/>
        <end position="148"/>
    </location>
</feature>